<keyword evidence="1" id="KW-1133">Transmembrane helix</keyword>
<dbReference type="EMBL" id="BMXI01000002">
    <property type="protein sequence ID" value="GHC44979.1"/>
    <property type="molecule type" value="Genomic_DNA"/>
</dbReference>
<sequence>MSREKFSQKEVDRLAEKLRDDRVEESDAEEIREIIRNHPAERRRLVEHLYLGAALRETIKTWSGRDEQLSGSDSTSPRWLLGLLFVVGLIGLILILRPFLQTIESSPPQEKSAGLTPKQMAQQELIGIAVISHTSEAVWGSDSSVSRTSIRAGAPIGKGIIELYEGIVQIDFYSGAVLTIEGPARLNLKSPKMARVEYGTLRGHIPSPASGFILRNAHFQVEGVGGEFGLMCQEDGSAKLHILAGNSTYQPHNGPEIELKTGEGLEIAANGESTATAARSDLFPAGQAFDQKSRQRFAEWQNFQRKLMARDDILIGYLFAGDSAWERTVRNRALQGPIDSDGAVVGCEWTEGRWPGKGALSFRNSSNRVRLNVPGEYDSLTLATWVRLDAINSTEVSLLHPETRQTSYIHWTLVQTVTNGLHIHFSETYGKEIGMKDDRELRTHYHCHHNLLRPNGTRMGDWVHFALVYDSEERQVRHYQNGVQLGSRPIEVVHPLHIGIADIGNWPYREWAQGTEFEVRNLDGIIDEFVISKKAWTNEEIHELWETGRP</sequence>
<dbReference type="PANTHER" id="PTHR30273">
    <property type="entry name" value="PERIPLASMIC SIGNAL SENSOR AND SIGMA FACTOR ACTIVATOR FECR-RELATED"/>
    <property type="match status" value="1"/>
</dbReference>
<dbReference type="RefSeq" id="WP_189567528.1">
    <property type="nucleotide sequence ID" value="NZ_BMXI01000002.1"/>
</dbReference>
<name>A0A918TG69_9BACT</name>
<dbReference type="SUPFAM" id="SSF49899">
    <property type="entry name" value="Concanavalin A-like lectins/glucanases"/>
    <property type="match status" value="1"/>
</dbReference>
<dbReference type="AlphaFoldDB" id="A0A918TG69"/>
<evidence type="ECO:0008006" key="4">
    <source>
        <dbReference type="Google" id="ProtNLM"/>
    </source>
</evidence>
<keyword evidence="1" id="KW-0812">Transmembrane</keyword>
<dbReference type="InterPro" id="IPR012373">
    <property type="entry name" value="Ferrdict_sens_TM"/>
</dbReference>
<reference evidence="2" key="1">
    <citation type="journal article" date="2014" name="Int. J. Syst. Evol. Microbiol.">
        <title>Complete genome sequence of Corynebacterium casei LMG S-19264T (=DSM 44701T), isolated from a smear-ripened cheese.</title>
        <authorList>
            <consortium name="US DOE Joint Genome Institute (JGI-PGF)"/>
            <person name="Walter F."/>
            <person name="Albersmeier A."/>
            <person name="Kalinowski J."/>
            <person name="Ruckert C."/>
        </authorList>
    </citation>
    <scope>NUCLEOTIDE SEQUENCE</scope>
    <source>
        <strain evidence="2">KCTC 12988</strain>
    </source>
</reference>
<reference evidence="2" key="2">
    <citation type="submission" date="2020-09" db="EMBL/GenBank/DDBJ databases">
        <authorList>
            <person name="Sun Q."/>
            <person name="Kim S."/>
        </authorList>
    </citation>
    <scope>NUCLEOTIDE SEQUENCE</scope>
    <source>
        <strain evidence="2">KCTC 12988</strain>
    </source>
</reference>
<evidence type="ECO:0000313" key="2">
    <source>
        <dbReference type="EMBL" id="GHC44979.1"/>
    </source>
</evidence>
<keyword evidence="1" id="KW-0472">Membrane</keyword>
<dbReference type="Pfam" id="PF13385">
    <property type="entry name" value="Laminin_G_3"/>
    <property type="match status" value="1"/>
</dbReference>
<evidence type="ECO:0000256" key="1">
    <source>
        <dbReference type="SAM" id="Phobius"/>
    </source>
</evidence>
<dbReference type="Gene3D" id="2.60.120.200">
    <property type="match status" value="1"/>
</dbReference>
<keyword evidence="3" id="KW-1185">Reference proteome</keyword>
<dbReference type="Proteomes" id="UP000644507">
    <property type="component" value="Unassembled WGS sequence"/>
</dbReference>
<dbReference type="GO" id="GO:0016989">
    <property type="term" value="F:sigma factor antagonist activity"/>
    <property type="evidence" value="ECO:0007669"/>
    <property type="project" value="TreeGrafter"/>
</dbReference>
<dbReference type="PANTHER" id="PTHR30273:SF2">
    <property type="entry name" value="PROTEIN FECR"/>
    <property type="match status" value="1"/>
</dbReference>
<organism evidence="2 3">
    <name type="scientific">Roseibacillus persicicus</name>
    <dbReference type="NCBI Taxonomy" id="454148"/>
    <lineage>
        <taxon>Bacteria</taxon>
        <taxon>Pseudomonadati</taxon>
        <taxon>Verrucomicrobiota</taxon>
        <taxon>Verrucomicrobiia</taxon>
        <taxon>Verrucomicrobiales</taxon>
        <taxon>Verrucomicrobiaceae</taxon>
        <taxon>Roseibacillus</taxon>
    </lineage>
</organism>
<feature type="transmembrane region" description="Helical" evidence="1">
    <location>
        <begin position="79"/>
        <end position="100"/>
    </location>
</feature>
<accession>A0A918TG69</accession>
<gene>
    <name evidence="2" type="ORF">GCM10007100_07880</name>
</gene>
<protein>
    <recommendedName>
        <fullName evidence="4">FecR protein domain-containing protein</fullName>
    </recommendedName>
</protein>
<evidence type="ECO:0000313" key="3">
    <source>
        <dbReference type="Proteomes" id="UP000644507"/>
    </source>
</evidence>
<proteinExistence type="predicted"/>
<comment type="caution">
    <text evidence="2">The sequence shown here is derived from an EMBL/GenBank/DDBJ whole genome shotgun (WGS) entry which is preliminary data.</text>
</comment>
<dbReference type="InterPro" id="IPR013320">
    <property type="entry name" value="ConA-like_dom_sf"/>
</dbReference>